<proteinExistence type="predicted"/>
<accession>A0A8X6PCD6</accession>
<organism evidence="1 2">
    <name type="scientific">Nephila pilipes</name>
    <name type="common">Giant wood spider</name>
    <name type="synonym">Nephila maculata</name>
    <dbReference type="NCBI Taxonomy" id="299642"/>
    <lineage>
        <taxon>Eukaryota</taxon>
        <taxon>Metazoa</taxon>
        <taxon>Ecdysozoa</taxon>
        <taxon>Arthropoda</taxon>
        <taxon>Chelicerata</taxon>
        <taxon>Arachnida</taxon>
        <taxon>Araneae</taxon>
        <taxon>Araneomorphae</taxon>
        <taxon>Entelegynae</taxon>
        <taxon>Araneoidea</taxon>
        <taxon>Nephilidae</taxon>
        <taxon>Nephila</taxon>
    </lineage>
</organism>
<evidence type="ECO:0000313" key="1">
    <source>
        <dbReference type="EMBL" id="GFT62741.1"/>
    </source>
</evidence>
<dbReference type="OrthoDB" id="9981685at2759"/>
<evidence type="ECO:0000313" key="2">
    <source>
        <dbReference type="Proteomes" id="UP000887013"/>
    </source>
</evidence>
<dbReference type="AlphaFoldDB" id="A0A8X6PCD6"/>
<protein>
    <submittedName>
        <fullName evidence="1">Uncharacterized protein</fullName>
    </submittedName>
</protein>
<dbReference type="Proteomes" id="UP000887013">
    <property type="component" value="Unassembled WGS sequence"/>
</dbReference>
<keyword evidence="2" id="KW-1185">Reference proteome</keyword>
<dbReference type="EMBL" id="BMAW01068103">
    <property type="protein sequence ID" value="GFT62741.1"/>
    <property type="molecule type" value="Genomic_DNA"/>
</dbReference>
<reference evidence="1" key="1">
    <citation type="submission" date="2020-08" db="EMBL/GenBank/DDBJ databases">
        <title>Multicomponent nature underlies the extraordinary mechanical properties of spider dragline silk.</title>
        <authorList>
            <person name="Kono N."/>
            <person name="Nakamura H."/>
            <person name="Mori M."/>
            <person name="Yoshida Y."/>
            <person name="Ohtoshi R."/>
            <person name="Malay A.D."/>
            <person name="Moran D.A.P."/>
            <person name="Tomita M."/>
            <person name="Numata K."/>
            <person name="Arakawa K."/>
        </authorList>
    </citation>
    <scope>NUCLEOTIDE SEQUENCE</scope>
</reference>
<sequence length="113" mass="12699">MNEGAVWERQSFVGESVLHEREISDCCTPPILTSEKCDDCKRVKGVLAVKRSASVSSEMETLVSKSSTGSSRALEADRHWGLPPSSIRNILHEVLNQYPSNYCLTMNFYHRIP</sequence>
<name>A0A8X6PCD6_NEPPI</name>
<gene>
    <name evidence="1" type="ORF">NPIL_446601</name>
</gene>
<comment type="caution">
    <text evidence="1">The sequence shown here is derived from an EMBL/GenBank/DDBJ whole genome shotgun (WGS) entry which is preliminary data.</text>
</comment>